<comment type="caution">
    <text evidence="3">The sequence shown here is derived from an EMBL/GenBank/DDBJ whole genome shotgun (WGS) entry which is preliminary data.</text>
</comment>
<dbReference type="Proteomes" id="UP001500909">
    <property type="component" value="Unassembled WGS sequence"/>
</dbReference>
<evidence type="ECO:0000313" key="3">
    <source>
        <dbReference type="EMBL" id="GAA0486562.1"/>
    </source>
</evidence>
<reference evidence="3 4" key="1">
    <citation type="journal article" date="2019" name="Int. J. Syst. Evol. Microbiol.">
        <title>The Global Catalogue of Microorganisms (GCM) 10K type strain sequencing project: providing services to taxonomists for standard genome sequencing and annotation.</title>
        <authorList>
            <consortium name="The Broad Institute Genomics Platform"/>
            <consortium name="The Broad Institute Genome Sequencing Center for Infectious Disease"/>
            <person name="Wu L."/>
            <person name="Ma J."/>
        </authorList>
    </citation>
    <scope>NUCLEOTIDE SEQUENCE [LARGE SCALE GENOMIC DNA]</scope>
    <source>
        <strain evidence="3 4">JCM 4805</strain>
    </source>
</reference>
<sequence>MKRIVMALVAVAVVALTATVLVLNTAPDGAVLTASGDTHVVPRAAVEEHAVEDYGRPLRDEAPDAVNCAGDLRAKKAESVECTADFDGKRKPMTISVTGVDGDRVTVDFAVLNKSA</sequence>
<keyword evidence="4" id="KW-1185">Reference proteome</keyword>
<feature type="signal peptide" evidence="1">
    <location>
        <begin position="1"/>
        <end position="17"/>
    </location>
</feature>
<dbReference type="Pfam" id="PF14230">
    <property type="entry name" value="DUF4333"/>
    <property type="match status" value="1"/>
</dbReference>
<dbReference type="EMBL" id="BAAABY010000044">
    <property type="protein sequence ID" value="GAA0486562.1"/>
    <property type="molecule type" value="Genomic_DNA"/>
</dbReference>
<feature type="chain" id="PRO_5047084624" description="DUF4333 domain-containing protein" evidence="1">
    <location>
        <begin position="18"/>
        <end position="116"/>
    </location>
</feature>
<dbReference type="RefSeq" id="WP_346098396.1">
    <property type="nucleotide sequence ID" value="NZ_BAAABY010000044.1"/>
</dbReference>
<name>A0ABN1AYI1_9ACTN</name>
<organism evidence="3 4">
    <name type="scientific">Streptomyces olivaceiscleroticus</name>
    <dbReference type="NCBI Taxonomy" id="68245"/>
    <lineage>
        <taxon>Bacteria</taxon>
        <taxon>Bacillati</taxon>
        <taxon>Actinomycetota</taxon>
        <taxon>Actinomycetes</taxon>
        <taxon>Kitasatosporales</taxon>
        <taxon>Streptomycetaceae</taxon>
        <taxon>Streptomyces</taxon>
    </lineage>
</organism>
<accession>A0ABN1AYI1</accession>
<keyword evidence="1" id="KW-0732">Signal</keyword>
<evidence type="ECO:0000259" key="2">
    <source>
        <dbReference type="Pfam" id="PF14230"/>
    </source>
</evidence>
<protein>
    <recommendedName>
        <fullName evidence="2">DUF4333 domain-containing protein</fullName>
    </recommendedName>
</protein>
<gene>
    <name evidence="3" type="ORF">GCM10010361_59320</name>
</gene>
<feature type="domain" description="DUF4333" evidence="2">
    <location>
        <begin position="34"/>
        <end position="102"/>
    </location>
</feature>
<proteinExistence type="predicted"/>
<evidence type="ECO:0000313" key="4">
    <source>
        <dbReference type="Proteomes" id="UP001500909"/>
    </source>
</evidence>
<dbReference type="InterPro" id="IPR025637">
    <property type="entry name" value="DUF4333"/>
</dbReference>
<evidence type="ECO:0000256" key="1">
    <source>
        <dbReference type="SAM" id="SignalP"/>
    </source>
</evidence>